<evidence type="ECO:0000313" key="6">
    <source>
        <dbReference type="Proteomes" id="UP001241110"/>
    </source>
</evidence>
<dbReference type="Proteomes" id="UP001241110">
    <property type="component" value="Unassembled WGS sequence"/>
</dbReference>
<dbReference type="InterPro" id="IPR036388">
    <property type="entry name" value="WH-like_DNA-bd_sf"/>
</dbReference>
<gene>
    <name evidence="5" type="ORF">QNI16_17375</name>
</gene>
<evidence type="ECO:0000259" key="4">
    <source>
        <dbReference type="PROSITE" id="PS51118"/>
    </source>
</evidence>
<dbReference type="Pfam" id="PF01638">
    <property type="entry name" value="HxlR"/>
    <property type="match status" value="1"/>
</dbReference>
<dbReference type="InterPro" id="IPR036390">
    <property type="entry name" value="WH_DNA-bd_sf"/>
</dbReference>
<dbReference type="RefSeq" id="WP_313981188.1">
    <property type="nucleotide sequence ID" value="NZ_JASJOS010000007.1"/>
</dbReference>
<feature type="domain" description="HTH hxlR-type" evidence="4">
    <location>
        <begin position="8"/>
        <end position="109"/>
    </location>
</feature>
<dbReference type="AlphaFoldDB" id="A0AAE3QNF6"/>
<organism evidence="5 6">
    <name type="scientific">Xanthocytophaga flava</name>
    <dbReference type="NCBI Taxonomy" id="3048013"/>
    <lineage>
        <taxon>Bacteria</taxon>
        <taxon>Pseudomonadati</taxon>
        <taxon>Bacteroidota</taxon>
        <taxon>Cytophagia</taxon>
        <taxon>Cytophagales</taxon>
        <taxon>Rhodocytophagaceae</taxon>
        <taxon>Xanthocytophaga</taxon>
    </lineage>
</organism>
<accession>A0AAE3QNF6</accession>
<dbReference type="InterPro" id="IPR002577">
    <property type="entry name" value="HTH_HxlR"/>
</dbReference>
<sequence length="111" mass="12588">MLTQDGGCPKSILAIKDAIETMDGRWKLPILISLSAGTKRFKEIAKDVSGISDKMLSKELKELELNKLITREVSELSVVEYSITEHGKSLEKVMKELYDWGLEHRRQIIGK</sequence>
<reference evidence="5" key="1">
    <citation type="submission" date="2023-05" db="EMBL/GenBank/DDBJ databases">
        <authorList>
            <person name="Zhang X."/>
        </authorList>
    </citation>
    <scope>NUCLEOTIDE SEQUENCE</scope>
    <source>
        <strain evidence="5">YF14B1</strain>
    </source>
</reference>
<keyword evidence="3" id="KW-0804">Transcription</keyword>
<dbReference type="PROSITE" id="PS51118">
    <property type="entry name" value="HTH_HXLR"/>
    <property type="match status" value="1"/>
</dbReference>
<proteinExistence type="predicted"/>
<name>A0AAE3QNF6_9BACT</name>
<keyword evidence="2" id="KW-0238">DNA-binding</keyword>
<dbReference type="SUPFAM" id="SSF46785">
    <property type="entry name" value="Winged helix' DNA-binding domain"/>
    <property type="match status" value="1"/>
</dbReference>
<dbReference type="Gene3D" id="1.10.10.10">
    <property type="entry name" value="Winged helix-like DNA-binding domain superfamily/Winged helix DNA-binding domain"/>
    <property type="match status" value="1"/>
</dbReference>
<keyword evidence="1" id="KW-0805">Transcription regulation</keyword>
<evidence type="ECO:0000256" key="1">
    <source>
        <dbReference type="ARBA" id="ARBA00023015"/>
    </source>
</evidence>
<protein>
    <submittedName>
        <fullName evidence="5">Helix-turn-helix domain-containing protein</fullName>
    </submittedName>
</protein>
<dbReference type="GO" id="GO:0003677">
    <property type="term" value="F:DNA binding"/>
    <property type="evidence" value="ECO:0007669"/>
    <property type="project" value="UniProtKB-KW"/>
</dbReference>
<evidence type="ECO:0000313" key="5">
    <source>
        <dbReference type="EMBL" id="MDJ1482280.1"/>
    </source>
</evidence>
<dbReference type="PANTHER" id="PTHR33204:SF29">
    <property type="entry name" value="TRANSCRIPTIONAL REGULATOR"/>
    <property type="match status" value="1"/>
</dbReference>
<evidence type="ECO:0000256" key="3">
    <source>
        <dbReference type="ARBA" id="ARBA00023163"/>
    </source>
</evidence>
<comment type="caution">
    <text evidence="5">The sequence shown here is derived from an EMBL/GenBank/DDBJ whole genome shotgun (WGS) entry which is preliminary data.</text>
</comment>
<dbReference type="EMBL" id="JASJOS010000007">
    <property type="protein sequence ID" value="MDJ1482280.1"/>
    <property type="molecule type" value="Genomic_DNA"/>
</dbReference>
<dbReference type="PANTHER" id="PTHR33204">
    <property type="entry name" value="TRANSCRIPTIONAL REGULATOR, MARR FAMILY"/>
    <property type="match status" value="1"/>
</dbReference>
<evidence type="ECO:0000256" key="2">
    <source>
        <dbReference type="ARBA" id="ARBA00023125"/>
    </source>
</evidence>